<evidence type="ECO:0000256" key="3">
    <source>
        <dbReference type="ARBA" id="ARBA00022840"/>
    </source>
</evidence>
<dbReference type="EMBL" id="AYCK01026647">
    <property type="status" value="NOT_ANNOTATED_CDS"/>
    <property type="molecule type" value="Genomic_DNA"/>
</dbReference>
<dbReference type="InterPro" id="IPR043129">
    <property type="entry name" value="ATPase_NBD"/>
</dbReference>
<dbReference type="Gene3D" id="3.30.420.40">
    <property type="match status" value="3"/>
</dbReference>
<accession>A0A096MEC9</accession>
<comment type="similarity">
    <text evidence="1">Belongs to the heat shock protein 70 family.</text>
</comment>
<protein>
    <submittedName>
        <fullName evidence="6">Heat shock 70 kDa protein 12A-like</fullName>
    </submittedName>
</protein>
<dbReference type="KEGG" id="pfor:103132397"/>
<dbReference type="EMBL" id="AYCK01026646">
    <property type="status" value="NOT_ANNOTATED_CDS"/>
    <property type="molecule type" value="Genomic_DNA"/>
</dbReference>
<dbReference type="OMA" id="AKENHTH"/>
<dbReference type="CDD" id="cd10229">
    <property type="entry name" value="ASKHA_NBD_HSP70_HSPA12"/>
    <property type="match status" value="1"/>
</dbReference>
<dbReference type="InterPro" id="IPR013783">
    <property type="entry name" value="Ig-like_fold"/>
</dbReference>
<dbReference type="GO" id="GO:0140662">
    <property type="term" value="F:ATP-dependent protein folding chaperone"/>
    <property type="evidence" value="ECO:0007669"/>
    <property type="project" value="InterPro"/>
</dbReference>
<sequence length="580" mass="66143">MVSVTLPCKTIVRLTEDVTVTWKNNTGRLVHMYEASGKKPKEQHKQYKDRTKIEEHFKYGDFSLILKNPTDKDTDAYTCTVSNKWGKVLIKKQVLLNVKAGPDSLIIAIDFGSGFSGYAFNAKPREEGSETQIKRWGKELGLDTPKTPTCILFDEHEEFMKFGYEAKTAFNNMRGEEAEKHYFFEDFKMALECSEPRYQTIKAANEKSFKAFEVFTKVLEYLKDDALETIKAQAKEGEFKASDFTWVLTVPANWGHPAKQFMTDSATKAGLVTDATKDKLMVVLESEAALTWCLKLQPDGFITQNHSRDSQDQPAGAAEPDTSWNGLPKSQEAVEIEKEQEETIDLLNNHHRNGKAYVVVDCGDETIDFTVHKVLEGGSLKKLYEAPKNQLGGQTVDRKFKLFLKEIFSNGVWDEYEQSFPSEVQKMMYNFISLKQLDEDIQISCSYNLGELAEKEKDIEAYFDSVEGASWDDGYVRISREKLKSFYAESLQGITKSLREILDKNPNIGFIVLVGGLAESQILRQHITDQFGRQYKVLCPLRPQEAILKGAVELGRNPEMVEPQRKRPAWLNFICEKFKE</sequence>
<dbReference type="PANTHER" id="PTHR14187:SF5">
    <property type="entry name" value="HEAT SHOCK 70 KDA PROTEIN 12A"/>
    <property type="match status" value="1"/>
</dbReference>
<dbReference type="STRING" id="48698.ENSPFOP00000029770"/>
<organism evidence="6 7">
    <name type="scientific">Poecilia formosa</name>
    <name type="common">Amazon molly</name>
    <name type="synonym">Limia formosa</name>
    <dbReference type="NCBI Taxonomy" id="48698"/>
    <lineage>
        <taxon>Eukaryota</taxon>
        <taxon>Metazoa</taxon>
        <taxon>Chordata</taxon>
        <taxon>Craniata</taxon>
        <taxon>Vertebrata</taxon>
        <taxon>Euteleostomi</taxon>
        <taxon>Actinopterygii</taxon>
        <taxon>Neopterygii</taxon>
        <taxon>Teleostei</taxon>
        <taxon>Neoteleostei</taxon>
        <taxon>Acanthomorphata</taxon>
        <taxon>Ovalentaria</taxon>
        <taxon>Atherinomorphae</taxon>
        <taxon>Cyprinodontiformes</taxon>
        <taxon>Poeciliidae</taxon>
        <taxon>Poeciliinae</taxon>
        <taxon>Poecilia</taxon>
    </lineage>
</organism>
<evidence type="ECO:0000256" key="2">
    <source>
        <dbReference type="ARBA" id="ARBA00022741"/>
    </source>
</evidence>
<reference evidence="6" key="2">
    <citation type="submission" date="2025-08" db="UniProtKB">
        <authorList>
            <consortium name="Ensembl"/>
        </authorList>
    </citation>
    <scope>IDENTIFICATION</scope>
</reference>
<dbReference type="eggNOG" id="KOG0101">
    <property type="taxonomic scope" value="Eukaryota"/>
</dbReference>
<dbReference type="InterPro" id="IPR013106">
    <property type="entry name" value="Ig_V-set"/>
</dbReference>
<feature type="region of interest" description="Disordered" evidence="4">
    <location>
        <begin position="304"/>
        <end position="327"/>
    </location>
</feature>
<keyword evidence="2" id="KW-0547">Nucleotide-binding</keyword>
<dbReference type="Proteomes" id="UP000028760">
    <property type="component" value="Unassembled WGS sequence"/>
</dbReference>
<dbReference type="SUPFAM" id="SSF53067">
    <property type="entry name" value="Actin-like ATPase domain"/>
    <property type="match status" value="2"/>
</dbReference>
<dbReference type="Ensembl" id="ENSPFOT00000031011.1">
    <property type="protein sequence ID" value="ENSPFOP00000029770.1"/>
    <property type="gene ID" value="ENSPFOG00000022658.1"/>
</dbReference>
<dbReference type="InterPro" id="IPR013126">
    <property type="entry name" value="Hsp_70_fam"/>
</dbReference>
<evidence type="ECO:0000256" key="1">
    <source>
        <dbReference type="ARBA" id="ARBA00007381"/>
    </source>
</evidence>
<dbReference type="PROSITE" id="PS50835">
    <property type="entry name" value="IG_LIKE"/>
    <property type="match status" value="1"/>
</dbReference>
<dbReference type="EMBL" id="AYCK01026644">
    <property type="status" value="NOT_ANNOTATED_CDS"/>
    <property type="molecule type" value="Genomic_DNA"/>
</dbReference>
<evidence type="ECO:0000256" key="4">
    <source>
        <dbReference type="SAM" id="MobiDB-lite"/>
    </source>
</evidence>
<dbReference type="AlphaFoldDB" id="A0A096MEC9"/>
<reference evidence="6" key="3">
    <citation type="submission" date="2025-09" db="UniProtKB">
        <authorList>
            <consortium name="Ensembl"/>
        </authorList>
    </citation>
    <scope>IDENTIFICATION</scope>
</reference>
<dbReference type="Gene3D" id="2.60.40.10">
    <property type="entry name" value="Immunoglobulins"/>
    <property type="match status" value="1"/>
</dbReference>
<dbReference type="Gene3D" id="3.90.640.10">
    <property type="entry name" value="Actin, Chain A, domain 4"/>
    <property type="match status" value="1"/>
</dbReference>
<dbReference type="Pfam" id="PF00012">
    <property type="entry name" value="HSP70"/>
    <property type="match status" value="1"/>
</dbReference>
<dbReference type="InterPro" id="IPR007110">
    <property type="entry name" value="Ig-like_dom"/>
</dbReference>
<dbReference type="SUPFAM" id="SSF48726">
    <property type="entry name" value="Immunoglobulin"/>
    <property type="match status" value="1"/>
</dbReference>
<keyword evidence="7" id="KW-1185">Reference proteome</keyword>
<reference evidence="7" key="1">
    <citation type="submission" date="2013-10" db="EMBL/GenBank/DDBJ databases">
        <authorList>
            <person name="Schartl M."/>
            <person name="Warren W."/>
        </authorList>
    </citation>
    <scope>NUCLEOTIDE SEQUENCE [LARGE SCALE GENOMIC DNA]</scope>
    <source>
        <strain evidence="7">female</strain>
    </source>
</reference>
<feature type="domain" description="Ig-like" evidence="5">
    <location>
        <begin position="1"/>
        <end position="97"/>
    </location>
</feature>
<dbReference type="RefSeq" id="XP_016522850.1">
    <property type="nucleotide sequence ID" value="XM_016667364.1"/>
</dbReference>
<dbReference type="GO" id="GO:0005524">
    <property type="term" value="F:ATP binding"/>
    <property type="evidence" value="ECO:0007669"/>
    <property type="project" value="UniProtKB-KW"/>
</dbReference>
<evidence type="ECO:0000313" key="6">
    <source>
        <dbReference type="Ensembl" id="ENSPFOP00000029770.1"/>
    </source>
</evidence>
<proteinExistence type="inferred from homology"/>
<evidence type="ECO:0000313" key="7">
    <source>
        <dbReference type="Proteomes" id="UP000028760"/>
    </source>
</evidence>
<dbReference type="PANTHER" id="PTHR14187">
    <property type="entry name" value="ALPHA KINASE/ELONGATION FACTOR 2 KINASE"/>
    <property type="match status" value="1"/>
</dbReference>
<evidence type="ECO:0000259" key="5">
    <source>
        <dbReference type="PROSITE" id="PS50835"/>
    </source>
</evidence>
<dbReference type="EMBL" id="AYCK01026645">
    <property type="status" value="NOT_ANNOTATED_CDS"/>
    <property type="molecule type" value="Genomic_DNA"/>
</dbReference>
<dbReference type="Pfam" id="PF07686">
    <property type="entry name" value="V-set"/>
    <property type="match status" value="1"/>
</dbReference>
<dbReference type="GeneID" id="103132397"/>
<dbReference type="InterPro" id="IPR036179">
    <property type="entry name" value="Ig-like_dom_sf"/>
</dbReference>
<dbReference type="OrthoDB" id="2963168at2759"/>
<keyword evidence="3" id="KW-0067">ATP-binding</keyword>
<name>A0A096MEC9_POEFO</name>
<dbReference type="GeneTree" id="ENSGT00940000154551"/>